<dbReference type="RefSeq" id="WP_382209129.1">
    <property type="nucleotide sequence ID" value="NZ_JBHSZH010000005.1"/>
</dbReference>
<reference evidence="1 2" key="1">
    <citation type="journal article" date="2019" name="Int. J. Syst. Evol. Microbiol.">
        <title>The Global Catalogue of Microorganisms (GCM) 10K type strain sequencing project: providing services to taxonomists for standard genome sequencing and annotation.</title>
        <authorList>
            <consortium name="The Broad Institute Genomics Platform"/>
            <consortium name="The Broad Institute Genome Sequencing Center for Infectious Disease"/>
            <person name="Wu L."/>
            <person name="Ma J."/>
        </authorList>
    </citation>
    <scope>NUCLEOTIDE SEQUENCE [LARGE SCALE GENOMIC DNA]</scope>
    <source>
        <strain evidence="1 2">DT72</strain>
    </source>
</reference>
<protein>
    <recommendedName>
        <fullName evidence="3">Apea-like HEPN domain-containing protein</fullName>
    </recommendedName>
</protein>
<gene>
    <name evidence="1" type="ORF">ACFQJ6_05320</name>
</gene>
<proteinExistence type="predicted"/>
<name>A0ABD5WGH1_9EURY</name>
<dbReference type="AlphaFoldDB" id="A0ABD5WGH1"/>
<organism evidence="1 2">
    <name type="scientific">Halorussus caseinilyticus</name>
    <dbReference type="NCBI Taxonomy" id="3034025"/>
    <lineage>
        <taxon>Archaea</taxon>
        <taxon>Methanobacteriati</taxon>
        <taxon>Methanobacteriota</taxon>
        <taxon>Stenosarchaea group</taxon>
        <taxon>Halobacteria</taxon>
        <taxon>Halobacteriales</taxon>
        <taxon>Haladaptataceae</taxon>
        <taxon>Halorussus</taxon>
    </lineage>
</organism>
<comment type="caution">
    <text evidence="1">The sequence shown here is derived from an EMBL/GenBank/DDBJ whole genome shotgun (WGS) entry which is preliminary data.</text>
</comment>
<evidence type="ECO:0008006" key="3">
    <source>
        <dbReference type="Google" id="ProtNLM"/>
    </source>
</evidence>
<evidence type="ECO:0000313" key="1">
    <source>
        <dbReference type="EMBL" id="MFC7079646.1"/>
    </source>
</evidence>
<evidence type="ECO:0000313" key="2">
    <source>
        <dbReference type="Proteomes" id="UP001596407"/>
    </source>
</evidence>
<keyword evidence="2" id="KW-1185">Reference proteome</keyword>
<dbReference type="EMBL" id="JBHSZH010000005">
    <property type="protein sequence ID" value="MFC7079646.1"/>
    <property type="molecule type" value="Genomic_DNA"/>
</dbReference>
<dbReference type="Proteomes" id="UP001596407">
    <property type="component" value="Unassembled WGS sequence"/>
</dbReference>
<accession>A0ABD5WGH1</accession>
<sequence>MTPDDQSRFGDDIYRWDTKRDTLARLYEGWYDVDTGKFIQNLDAFYQHRNAIMHGDPLAYFDRNIATISLLFLDATLYTVIEYADQNVE</sequence>